<reference evidence="1 2" key="1">
    <citation type="journal article" date="2019" name="Mol. Biol. Evol.">
        <title>Blast fungal genomes show frequent chromosomal changes, gene gains and losses, and effector gene turnover.</title>
        <authorList>
            <person name="Gomez Luciano L.B."/>
            <person name="Jason Tsai I."/>
            <person name="Chuma I."/>
            <person name="Tosa Y."/>
            <person name="Chen Y.H."/>
            <person name="Li J.Y."/>
            <person name="Li M.Y."/>
            <person name="Jade Lu M.Y."/>
            <person name="Nakayashiki H."/>
            <person name="Li W.H."/>
        </authorList>
    </citation>
    <scope>NUCLEOTIDE SEQUENCE [LARGE SCALE GENOMIC DNA]</scope>
    <source>
        <strain evidence="1">MZ5-1-6</strain>
    </source>
</reference>
<dbReference type="AlphaFoldDB" id="A0A4P7NC38"/>
<sequence length="66" mass="7273">MDSFPWRFPVRCGGWKVNRPPPAARCPSRLFTCISTQATCTFGERMGPLMCKSSSGKATRSFSAVL</sequence>
<name>A0A4P7NC38_PYROR</name>
<evidence type="ECO:0000313" key="1">
    <source>
        <dbReference type="EMBL" id="QBZ59542.1"/>
    </source>
</evidence>
<accession>A0A4P7NC38</accession>
<organism evidence="1 2">
    <name type="scientific">Pyricularia oryzae</name>
    <name type="common">Rice blast fungus</name>
    <name type="synonym">Magnaporthe oryzae</name>
    <dbReference type="NCBI Taxonomy" id="318829"/>
    <lineage>
        <taxon>Eukaryota</taxon>
        <taxon>Fungi</taxon>
        <taxon>Dikarya</taxon>
        <taxon>Ascomycota</taxon>
        <taxon>Pezizomycotina</taxon>
        <taxon>Sordariomycetes</taxon>
        <taxon>Sordariomycetidae</taxon>
        <taxon>Magnaporthales</taxon>
        <taxon>Pyriculariaceae</taxon>
        <taxon>Pyricularia</taxon>
    </lineage>
</organism>
<dbReference type="EMBL" id="CP034206">
    <property type="protein sequence ID" value="QBZ59542.1"/>
    <property type="molecule type" value="Genomic_DNA"/>
</dbReference>
<evidence type="ECO:0000313" key="2">
    <source>
        <dbReference type="Proteomes" id="UP000294847"/>
    </source>
</evidence>
<protein>
    <submittedName>
        <fullName evidence="1">Uncharacterized protein</fullName>
    </submittedName>
</protein>
<gene>
    <name evidence="1" type="ORF">PoMZ_04503</name>
</gene>
<dbReference type="Proteomes" id="UP000294847">
    <property type="component" value="Chromosome 3"/>
</dbReference>
<proteinExistence type="predicted"/>